<dbReference type="FunFam" id="3.40.50.300:FF:000382">
    <property type="entry name" value="Lon protease homolog 2, peroxisomal"/>
    <property type="match status" value="1"/>
</dbReference>
<dbReference type="PANTHER" id="PTHR10046">
    <property type="entry name" value="ATP DEPENDENT LON PROTEASE FAMILY MEMBER"/>
    <property type="match status" value="1"/>
</dbReference>
<dbReference type="CDD" id="cd19500">
    <property type="entry name" value="RecA-like_Lon"/>
    <property type="match status" value="1"/>
</dbReference>
<dbReference type="InterPro" id="IPR020568">
    <property type="entry name" value="Ribosomal_Su5_D2-typ_SF"/>
</dbReference>
<feature type="region of interest" description="Disordered" evidence="15">
    <location>
        <begin position="1"/>
        <end position="31"/>
    </location>
</feature>
<feature type="region of interest" description="Disordered" evidence="15">
    <location>
        <begin position="815"/>
        <end position="859"/>
    </location>
</feature>
<protein>
    <recommendedName>
        <fullName evidence="9 10">Lon protease</fullName>
        <ecNumber evidence="9 10">3.4.21.53</ecNumber>
    </recommendedName>
    <alternativeName>
        <fullName evidence="9">ATP-dependent protease La</fullName>
    </alternativeName>
</protein>
<dbReference type="EMBL" id="CP155447">
    <property type="protein sequence ID" value="XBH02529.1"/>
    <property type="molecule type" value="Genomic_DNA"/>
</dbReference>
<dbReference type="InterPro" id="IPR027417">
    <property type="entry name" value="P-loop_NTPase"/>
</dbReference>
<evidence type="ECO:0000256" key="4">
    <source>
        <dbReference type="ARBA" id="ARBA00022741"/>
    </source>
</evidence>
<dbReference type="SMART" id="SM00464">
    <property type="entry name" value="LON"/>
    <property type="match status" value="1"/>
</dbReference>
<dbReference type="GO" id="GO:0005524">
    <property type="term" value="F:ATP binding"/>
    <property type="evidence" value="ECO:0007669"/>
    <property type="project" value="UniProtKB-UniRule"/>
</dbReference>
<feature type="compositionally biased region" description="Low complexity" evidence="15">
    <location>
        <begin position="823"/>
        <end position="837"/>
    </location>
</feature>
<comment type="catalytic activity">
    <reaction evidence="9 10 13">
        <text>Hydrolysis of proteins in presence of ATP.</text>
        <dbReference type="EC" id="3.4.21.53"/>
    </reaction>
</comment>
<keyword evidence="2 9" id="KW-0963">Cytoplasm</keyword>
<comment type="subcellular location">
    <subcellularLocation>
        <location evidence="1 9 10">Cytoplasm</location>
    </subcellularLocation>
</comment>
<dbReference type="Gene3D" id="1.10.8.60">
    <property type="match status" value="1"/>
</dbReference>
<evidence type="ECO:0000259" key="16">
    <source>
        <dbReference type="PROSITE" id="PS51786"/>
    </source>
</evidence>
<dbReference type="InterPro" id="IPR003593">
    <property type="entry name" value="AAA+_ATPase"/>
</dbReference>
<feature type="domain" description="Lon proteolytic" evidence="16">
    <location>
        <begin position="636"/>
        <end position="817"/>
    </location>
</feature>
<evidence type="ECO:0000256" key="1">
    <source>
        <dbReference type="ARBA" id="ARBA00004496"/>
    </source>
</evidence>
<dbReference type="InterPro" id="IPR008268">
    <property type="entry name" value="Peptidase_S16_AS"/>
</dbReference>
<proteinExistence type="evidence at transcript level"/>
<dbReference type="GO" id="GO:0004252">
    <property type="term" value="F:serine-type endopeptidase activity"/>
    <property type="evidence" value="ECO:0007669"/>
    <property type="project" value="UniProtKB-UniRule"/>
</dbReference>
<comment type="induction">
    <text evidence="9">By heat shock.</text>
</comment>
<evidence type="ECO:0000256" key="12">
    <source>
        <dbReference type="PIRSR" id="PIRSR001174-2"/>
    </source>
</evidence>
<evidence type="ECO:0000256" key="3">
    <source>
        <dbReference type="ARBA" id="ARBA00022670"/>
    </source>
</evidence>
<dbReference type="GO" id="GO:0006515">
    <property type="term" value="P:protein quality control for misfolded or incompletely synthesized proteins"/>
    <property type="evidence" value="ECO:0007669"/>
    <property type="project" value="UniProtKB-UniRule"/>
</dbReference>
<feature type="active site" evidence="9 11">
    <location>
        <position position="723"/>
    </location>
</feature>
<dbReference type="Pfam" id="PF02190">
    <property type="entry name" value="LON_substr_bdg"/>
    <property type="match status" value="1"/>
</dbReference>
<reference evidence="18" key="1">
    <citation type="submission" date="2024-05" db="EMBL/GenBank/DDBJ databases">
        <title>Planctomycetes of the genus Singulisphaera possess chitinolytic capabilities.</title>
        <authorList>
            <person name="Ivanova A."/>
        </authorList>
    </citation>
    <scope>NUCLEOTIDE SEQUENCE</scope>
    <source>
        <strain evidence="18">Ch08T</strain>
    </source>
</reference>
<organism evidence="18">
    <name type="scientific">Singulisphaera sp. Ch08</name>
    <dbReference type="NCBI Taxonomy" id="3120278"/>
    <lineage>
        <taxon>Bacteria</taxon>
        <taxon>Pseudomonadati</taxon>
        <taxon>Planctomycetota</taxon>
        <taxon>Planctomycetia</taxon>
        <taxon>Isosphaerales</taxon>
        <taxon>Isosphaeraceae</taxon>
        <taxon>Singulisphaera</taxon>
    </lineage>
</organism>
<dbReference type="InterPro" id="IPR027065">
    <property type="entry name" value="Lon_Prtase"/>
</dbReference>
<dbReference type="InterPro" id="IPR003111">
    <property type="entry name" value="Lon_prtase_N"/>
</dbReference>
<dbReference type="GO" id="GO:0005737">
    <property type="term" value="C:cytoplasm"/>
    <property type="evidence" value="ECO:0007669"/>
    <property type="project" value="UniProtKB-SubCell"/>
</dbReference>
<dbReference type="NCBIfam" id="TIGR00763">
    <property type="entry name" value="lon"/>
    <property type="match status" value="1"/>
</dbReference>
<sequence>MRPKKKTTRTSKSDRPSNPATSPDPESVAEDVAATGRALVLPDRPEGAPVLPARLPLLPLRSDVVFPQTVVPLVVNRPGGIKLIDEVLGGDKMIGLVTQRHPDTEEPGIEDLYPTICVGTVLKMLKFPDGSTRIVCQGLYRAKLTKVEQLEPYLIGQIEPCDDVVAEGVELDALVHHVNRLFQRMVDQSQQVPEELQVAAMNTREPGRLADLLGSSLPFSIEEKQKLLSEIDVRARLEKLGQFLSRQLAVLELSSKIQEQVGSEITKAQRDHFLRQQIKAIQEELGEGEGDNPELDELWKRLKAANPPDDVLTEAEREIERLAGMHPSSAEYSIVRTYLDWMAMLPWSKSSRDRLDLRRAKKVLDTDHYDLEKVKERILEYLAVRKLKKDMKGPILCLAGPPGTGKTSLGKSIAKALGREFVRISLGGVHDEAEIRGHRRTYVAAMPGRILQGIRKGGTNNPVFMLDEVDKLGSDFRGDPSAALLEVLDPEQNATFRDHYLDVDFDLSKVMFIATANMLETIPAPLLDRMEVLQLPGYSEEEKTLIAQKYIIPKQLDAHGLTAGDVVFSDEAVGKIIADYTREAGLRNLEREIASICRKVARKRADGKRGLTKVSPAQVPEALGPPRYFREVADRTGTPGVATGLAWTPTGGEILFIEATAMPGKGGLTLTGLLGESMRESAQAAMSYMRSHAKLLEIEASWFTKNDVHIHVPAGAVPKDGPSAGVAISAALMSLVRKKAIHQNLAMTGEVTLTGRVLPVGGVREKILAARRAGILSVLIPRHNEKDLIELPAEVKADMTFHSVDTLDDVVPRLFPSERGSKKTTSSPGKSAGSSRALPTARDRKADQVDKPARRPRSA</sequence>
<dbReference type="PROSITE" id="PS51786">
    <property type="entry name" value="LON_PROTEOLYTIC"/>
    <property type="match status" value="1"/>
</dbReference>
<dbReference type="Pfam" id="PF05362">
    <property type="entry name" value="Lon_C"/>
    <property type="match status" value="1"/>
</dbReference>
<evidence type="ECO:0000256" key="10">
    <source>
        <dbReference type="PIRNR" id="PIRNR001174"/>
    </source>
</evidence>
<dbReference type="InterPro" id="IPR027543">
    <property type="entry name" value="Lon_bac"/>
</dbReference>
<dbReference type="RefSeq" id="WP_406695270.1">
    <property type="nucleotide sequence ID" value="NZ_CP155447.1"/>
</dbReference>
<dbReference type="InterPro" id="IPR003959">
    <property type="entry name" value="ATPase_AAA_core"/>
</dbReference>
<evidence type="ECO:0000256" key="8">
    <source>
        <dbReference type="ARBA" id="ARBA00023016"/>
    </source>
</evidence>
<comment type="subunit">
    <text evidence="9 10">Homohexamer. Organized in a ring with a central cavity.</text>
</comment>
<name>A0AAU7CBZ6_9BACT</name>
<feature type="domain" description="Lon N-terminal" evidence="17">
    <location>
        <begin position="55"/>
        <end position="248"/>
    </location>
</feature>
<dbReference type="InterPro" id="IPR014721">
    <property type="entry name" value="Ribsml_uS5_D2-typ_fold_subgr"/>
</dbReference>
<keyword evidence="8 9" id="KW-0346">Stress response</keyword>
<evidence type="ECO:0000256" key="9">
    <source>
        <dbReference type="HAMAP-Rule" id="MF_01973"/>
    </source>
</evidence>
<dbReference type="GO" id="GO:0043565">
    <property type="term" value="F:sequence-specific DNA binding"/>
    <property type="evidence" value="ECO:0007669"/>
    <property type="project" value="UniProtKB-UniRule"/>
</dbReference>
<evidence type="ECO:0000256" key="2">
    <source>
        <dbReference type="ARBA" id="ARBA00022490"/>
    </source>
</evidence>
<dbReference type="InterPro" id="IPR015947">
    <property type="entry name" value="PUA-like_sf"/>
</dbReference>
<evidence type="ECO:0000256" key="7">
    <source>
        <dbReference type="ARBA" id="ARBA00022840"/>
    </source>
</evidence>
<keyword evidence="6 9" id="KW-0720">Serine protease</keyword>
<feature type="binding site" evidence="9 12">
    <location>
        <begin position="400"/>
        <end position="407"/>
    </location>
    <ligand>
        <name>ATP</name>
        <dbReference type="ChEBI" id="CHEBI:30616"/>
    </ligand>
</feature>
<dbReference type="PIRSF" id="PIRSF001174">
    <property type="entry name" value="Lon_proteas"/>
    <property type="match status" value="1"/>
</dbReference>
<dbReference type="GO" id="GO:0034605">
    <property type="term" value="P:cellular response to heat"/>
    <property type="evidence" value="ECO:0007669"/>
    <property type="project" value="UniProtKB-UniRule"/>
</dbReference>
<dbReference type="Gene3D" id="3.30.230.10">
    <property type="match status" value="1"/>
</dbReference>
<dbReference type="PROSITE" id="PS01046">
    <property type="entry name" value="LON_SER"/>
    <property type="match status" value="1"/>
</dbReference>
<feature type="compositionally biased region" description="Basic and acidic residues" evidence="15">
    <location>
        <begin position="841"/>
        <end position="853"/>
    </location>
</feature>
<dbReference type="Gene3D" id="2.30.130.40">
    <property type="entry name" value="LON domain-like"/>
    <property type="match status" value="1"/>
</dbReference>
<dbReference type="SUPFAM" id="SSF88697">
    <property type="entry name" value="PUA domain-like"/>
    <property type="match status" value="1"/>
</dbReference>
<dbReference type="Pfam" id="PF00004">
    <property type="entry name" value="AAA"/>
    <property type="match status" value="1"/>
</dbReference>
<dbReference type="SUPFAM" id="SSF52540">
    <property type="entry name" value="P-loop containing nucleoside triphosphate hydrolases"/>
    <property type="match status" value="1"/>
</dbReference>
<accession>A0AAU7CBZ6</accession>
<dbReference type="Gene3D" id="1.20.5.5270">
    <property type="match status" value="1"/>
</dbReference>
<dbReference type="InterPro" id="IPR046336">
    <property type="entry name" value="Lon_prtase_N_sf"/>
</dbReference>
<keyword evidence="3 9" id="KW-0645">Protease</keyword>
<gene>
    <name evidence="9 18" type="primary">lon</name>
    <name evidence="18" type="ORF">V5E97_29970</name>
</gene>
<evidence type="ECO:0000256" key="15">
    <source>
        <dbReference type="SAM" id="MobiDB-lite"/>
    </source>
</evidence>
<evidence type="ECO:0000259" key="17">
    <source>
        <dbReference type="PROSITE" id="PS51787"/>
    </source>
</evidence>
<evidence type="ECO:0000256" key="11">
    <source>
        <dbReference type="PIRSR" id="PIRSR001174-1"/>
    </source>
</evidence>
<dbReference type="GO" id="GO:0004176">
    <property type="term" value="F:ATP-dependent peptidase activity"/>
    <property type="evidence" value="ECO:0007669"/>
    <property type="project" value="UniProtKB-UniRule"/>
</dbReference>
<dbReference type="Gene3D" id="1.20.58.1480">
    <property type="match status" value="1"/>
</dbReference>
<keyword evidence="5 9" id="KW-0378">Hydrolase</keyword>
<evidence type="ECO:0000256" key="6">
    <source>
        <dbReference type="ARBA" id="ARBA00022825"/>
    </source>
</evidence>
<dbReference type="InterPro" id="IPR008269">
    <property type="entry name" value="Lon_proteolytic"/>
</dbReference>
<comment type="similarity">
    <text evidence="9 10 13 14">Belongs to the peptidase S16 family.</text>
</comment>
<feature type="active site" evidence="9 11">
    <location>
        <position position="766"/>
    </location>
</feature>
<keyword evidence="4 9" id="KW-0547">Nucleotide-binding</keyword>
<dbReference type="PRINTS" id="PR00830">
    <property type="entry name" value="ENDOLAPTASE"/>
</dbReference>
<dbReference type="InterPro" id="IPR054594">
    <property type="entry name" value="Lon_lid"/>
</dbReference>
<evidence type="ECO:0000256" key="5">
    <source>
        <dbReference type="ARBA" id="ARBA00022801"/>
    </source>
</evidence>
<dbReference type="SMART" id="SM00382">
    <property type="entry name" value="AAA"/>
    <property type="match status" value="1"/>
</dbReference>
<comment type="function">
    <text evidence="9">ATP-dependent serine protease that mediates the selective degradation of mutant and abnormal proteins as well as certain short-lived regulatory proteins. Required for cellular homeostasis and for survival from DNA damage and developmental changes induced by stress. Degrades polypeptides processively to yield small peptide fragments that are 5 to 10 amino acids long. Binds to DNA in a double-stranded, site-specific manner.</text>
</comment>
<dbReference type="HAMAP" id="MF_01973">
    <property type="entry name" value="lon_bact"/>
    <property type="match status" value="1"/>
</dbReference>
<dbReference type="PROSITE" id="PS51787">
    <property type="entry name" value="LON_N"/>
    <property type="match status" value="1"/>
</dbReference>
<dbReference type="FunFam" id="1.20.5.5270:FF:000002">
    <property type="entry name" value="Lon protease homolog"/>
    <property type="match status" value="1"/>
</dbReference>
<evidence type="ECO:0000256" key="13">
    <source>
        <dbReference type="PROSITE-ProRule" id="PRU01122"/>
    </source>
</evidence>
<dbReference type="EC" id="3.4.21.53" evidence="9 10"/>
<keyword evidence="7 9" id="KW-0067">ATP-binding</keyword>
<dbReference type="AlphaFoldDB" id="A0AAU7CBZ6"/>
<dbReference type="Pfam" id="PF22667">
    <property type="entry name" value="Lon_lid"/>
    <property type="match status" value="1"/>
</dbReference>
<dbReference type="SUPFAM" id="SSF54211">
    <property type="entry name" value="Ribosomal protein S5 domain 2-like"/>
    <property type="match status" value="1"/>
</dbReference>
<evidence type="ECO:0000256" key="14">
    <source>
        <dbReference type="RuleBase" id="RU000591"/>
    </source>
</evidence>
<dbReference type="InterPro" id="IPR004815">
    <property type="entry name" value="Lon_bac/euk-typ"/>
</dbReference>
<dbReference type="Gene3D" id="3.40.50.300">
    <property type="entry name" value="P-loop containing nucleotide triphosphate hydrolases"/>
    <property type="match status" value="1"/>
</dbReference>
<dbReference type="GO" id="GO:0016887">
    <property type="term" value="F:ATP hydrolysis activity"/>
    <property type="evidence" value="ECO:0007669"/>
    <property type="project" value="UniProtKB-UniRule"/>
</dbReference>
<evidence type="ECO:0000313" key="18">
    <source>
        <dbReference type="EMBL" id="XBH02529.1"/>
    </source>
</evidence>